<feature type="region of interest" description="Disordered" evidence="1">
    <location>
        <begin position="27"/>
        <end position="81"/>
    </location>
</feature>
<accession>A0A7J6W6N5</accession>
<organism evidence="2 3">
    <name type="scientific">Thalictrum thalictroides</name>
    <name type="common">Rue-anemone</name>
    <name type="synonym">Anemone thalictroides</name>
    <dbReference type="NCBI Taxonomy" id="46969"/>
    <lineage>
        <taxon>Eukaryota</taxon>
        <taxon>Viridiplantae</taxon>
        <taxon>Streptophyta</taxon>
        <taxon>Embryophyta</taxon>
        <taxon>Tracheophyta</taxon>
        <taxon>Spermatophyta</taxon>
        <taxon>Magnoliopsida</taxon>
        <taxon>Ranunculales</taxon>
        <taxon>Ranunculaceae</taxon>
        <taxon>Thalictroideae</taxon>
        <taxon>Thalictrum</taxon>
    </lineage>
</organism>
<gene>
    <name evidence="2" type="ORF">FRX31_018232</name>
</gene>
<dbReference type="EMBL" id="JABWDY010021734">
    <property type="protein sequence ID" value="KAF5192182.1"/>
    <property type="molecule type" value="Genomic_DNA"/>
</dbReference>
<reference evidence="2 3" key="1">
    <citation type="submission" date="2020-06" db="EMBL/GenBank/DDBJ databases">
        <title>Transcriptomic and genomic resources for Thalictrum thalictroides and T. hernandezii: Facilitating candidate gene discovery in an emerging model plant lineage.</title>
        <authorList>
            <person name="Arias T."/>
            <person name="Riano-Pachon D.M."/>
            <person name="Di Stilio V.S."/>
        </authorList>
    </citation>
    <scope>NUCLEOTIDE SEQUENCE [LARGE SCALE GENOMIC DNA]</scope>
    <source>
        <strain evidence="3">cv. WT478/WT964</strain>
        <tissue evidence="2">Leaves</tissue>
    </source>
</reference>
<dbReference type="Proteomes" id="UP000554482">
    <property type="component" value="Unassembled WGS sequence"/>
</dbReference>
<dbReference type="SUPFAM" id="SSF56219">
    <property type="entry name" value="DNase I-like"/>
    <property type="match status" value="1"/>
</dbReference>
<feature type="region of interest" description="Disordered" evidence="1">
    <location>
        <begin position="228"/>
        <end position="247"/>
    </location>
</feature>
<comment type="caution">
    <text evidence="2">The sequence shown here is derived from an EMBL/GenBank/DDBJ whole genome shotgun (WGS) entry which is preliminary data.</text>
</comment>
<proteinExistence type="predicted"/>
<dbReference type="OrthoDB" id="1932741at2759"/>
<name>A0A7J6W6N5_THATH</name>
<evidence type="ECO:0000313" key="3">
    <source>
        <dbReference type="Proteomes" id="UP000554482"/>
    </source>
</evidence>
<dbReference type="AlphaFoldDB" id="A0A7J6W6N5"/>
<protein>
    <submittedName>
        <fullName evidence="2">Uncharacterized protein</fullName>
    </submittedName>
</protein>
<evidence type="ECO:0000313" key="2">
    <source>
        <dbReference type="EMBL" id="KAF5192182.1"/>
    </source>
</evidence>
<sequence length="301" mass="33610">MDGMAFNRIDSLLAGMDELLLVRKAQRQVSGKEAKNNQSTGSTTNKPSHSDSPNCFDEPDDNDLSSDHPIYTSDEPEGYDDHDELIPIILRDLEGLTKRRAGGLKSALQMSRHDHWAVERQRADEIHSIVFATGPSEHEGVIEPSTEPKNLGEELLELISNRERIHTAESGGILLLWDEAAMSFIDLPLPNYKYSWSDLRDNPTLSRLDRVIVNERWLDLFPHQKLNGLQRPTSDHKTTERSAPDRGLNKIEASAIKPFSLYLTASLATSDSTPGVTEGTLRLMSMLPGDGRLVLVKSIVY</sequence>
<feature type="compositionally biased region" description="Basic and acidic residues" evidence="1">
    <location>
        <begin position="233"/>
        <end position="247"/>
    </location>
</feature>
<feature type="compositionally biased region" description="Polar residues" evidence="1">
    <location>
        <begin position="36"/>
        <end position="53"/>
    </location>
</feature>
<keyword evidence="3" id="KW-1185">Reference proteome</keyword>
<evidence type="ECO:0000256" key="1">
    <source>
        <dbReference type="SAM" id="MobiDB-lite"/>
    </source>
</evidence>
<dbReference type="InterPro" id="IPR036691">
    <property type="entry name" value="Endo/exonu/phosph_ase_sf"/>
</dbReference>